<evidence type="ECO:0000313" key="3">
    <source>
        <dbReference type="Proteomes" id="UP001319080"/>
    </source>
</evidence>
<protein>
    <recommendedName>
        <fullName evidence="4">CHRD domain-containing protein</fullName>
    </recommendedName>
</protein>
<dbReference type="SUPFAM" id="SSF49329">
    <property type="entry name" value="Cu,Zn superoxide dismutase-like"/>
    <property type="match status" value="1"/>
</dbReference>
<name>A0AAP2E4V1_9BACT</name>
<evidence type="ECO:0008006" key="4">
    <source>
        <dbReference type="Google" id="ProtNLM"/>
    </source>
</evidence>
<dbReference type="GO" id="GO:0046872">
    <property type="term" value="F:metal ion binding"/>
    <property type="evidence" value="ECO:0007669"/>
    <property type="project" value="InterPro"/>
</dbReference>
<comment type="similarity">
    <text evidence="1">Belongs to the Cu-Zn superoxide dismutase family.</text>
</comment>
<reference evidence="2 3" key="1">
    <citation type="submission" date="2021-05" db="EMBL/GenBank/DDBJ databases">
        <title>A Polyphasic approach of four new species of the genus Ohtaekwangia: Ohtaekwangia histidinii sp. nov., Ohtaekwangia cretensis sp. nov., Ohtaekwangia indiensis sp. nov., Ohtaekwangia reichenbachii sp. nov. from diverse environment.</title>
        <authorList>
            <person name="Octaviana S."/>
        </authorList>
    </citation>
    <scope>NUCLEOTIDE SEQUENCE [LARGE SCALE GENOMIC DNA]</scope>
    <source>
        <strain evidence="2 3">PWU5</strain>
    </source>
</reference>
<gene>
    <name evidence="2" type="ORF">KK062_29035</name>
</gene>
<keyword evidence="3" id="KW-1185">Reference proteome</keyword>
<organism evidence="2 3">
    <name type="scientific">Dawidia cretensis</name>
    <dbReference type="NCBI Taxonomy" id="2782350"/>
    <lineage>
        <taxon>Bacteria</taxon>
        <taxon>Pseudomonadati</taxon>
        <taxon>Bacteroidota</taxon>
        <taxon>Cytophagia</taxon>
        <taxon>Cytophagales</taxon>
        <taxon>Chryseotaleaceae</taxon>
        <taxon>Dawidia</taxon>
    </lineage>
</organism>
<evidence type="ECO:0000256" key="1">
    <source>
        <dbReference type="ARBA" id="ARBA00010457"/>
    </source>
</evidence>
<dbReference type="EMBL" id="JAHESE010000060">
    <property type="protein sequence ID" value="MBT1712323.1"/>
    <property type="molecule type" value="Genomic_DNA"/>
</dbReference>
<accession>A0AAP2E4V1</accession>
<dbReference type="AlphaFoldDB" id="A0AAP2E4V1"/>
<dbReference type="PROSITE" id="PS51257">
    <property type="entry name" value="PROKAR_LIPOPROTEIN"/>
    <property type="match status" value="1"/>
</dbReference>
<proteinExistence type="inferred from homology"/>
<dbReference type="Gene3D" id="2.60.40.200">
    <property type="entry name" value="Superoxide dismutase, copper/zinc binding domain"/>
    <property type="match status" value="1"/>
</dbReference>
<evidence type="ECO:0000313" key="2">
    <source>
        <dbReference type="EMBL" id="MBT1712323.1"/>
    </source>
</evidence>
<dbReference type="RefSeq" id="WP_254087888.1">
    <property type="nucleotide sequence ID" value="NZ_JAHESE010000060.1"/>
</dbReference>
<dbReference type="GO" id="GO:0006801">
    <property type="term" value="P:superoxide metabolic process"/>
    <property type="evidence" value="ECO:0007669"/>
    <property type="project" value="InterPro"/>
</dbReference>
<dbReference type="InterPro" id="IPR036423">
    <property type="entry name" value="SOD-like_Cu/Zn_dom_sf"/>
</dbReference>
<comment type="caution">
    <text evidence="2">The sequence shown here is derived from an EMBL/GenBank/DDBJ whole genome shotgun (WGS) entry which is preliminary data.</text>
</comment>
<sequence length="172" mass="17907">MKRIFTCVAVVATLFGCQDQENSAPNDFTGNESVYTLAAPPDAAYDISGTVTFKEKKDGQTVITVALSGTDGDVQLPVHLHLGTIGAPDADVYALLNPVLGKTGQSETLFAHAGDETPLNYQQLIALNACVKVHLAASGPDRDVVLAGGNIGSAFTNDTSARGSFFASCKSE</sequence>
<dbReference type="Proteomes" id="UP001319080">
    <property type="component" value="Unassembled WGS sequence"/>
</dbReference>